<proteinExistence type="predicted"/>
<dbReference type="PaxDb" id="55529-EKX39797"/>
<dbReference type="SUPFAM" id="SSF81383">
    <property type="entry name" value="F-box domain"/>
    <property type="match status" value="1"/>
</dbReference>
<keyword evidence="4" id="KW-1185">Reference proteome</keyword>
<feature type="domain" description="F-box" evidence="1">
    <location>
        <begin position="31"/>
        <end position="79"/>
    </location>
</feature>
<dbReference type="GeneID" id="17296602"/>
<evidence type="ECO:0000313" key="3">
    <source>
        <dbReference type="EnsemblProtists" id="EKX39797"/>
    </source>
</evidence>
<dbReference type="KEGG" id="gtt:GUITHDRAFT_114047"/>
<dbReference type="EMBL" id="JH993036">
    <property type="protein sequence ID" value="EKX39797.1"/>
    <property type="molecule type" value="Genomic_DNA"/>
</dbReference>
<accession>L1IUP6</accession>
<dbReference type="HOGENOM" id="CLU_1269006_0_0_1"/>
<reference evidence="3" key="3">
    <citation type="submission" date="2016-03" db="UniProtKB">
        <authorList>
            <consortium name="EnsemblProtists"/>
        </authorList>
    </citation>
    <scope>IDENTIFICATION</scope>
</reference>
<organism evidence="2">
    <name type="scientific">Guillardia theta (strain CCMP2712)</name>
    <name type="common">Cryptophyte</name>
    <dbReference type="NCBI Taxonomy" id="905079"/>
    <lineage>
        <taxon>Eukaryota</taxon>
        <taxon>Cryptophyceae</taxon>
        <taxon>Pyrenomonadales</taxon>
        <taxon>Geminigeraceae</taxon>
        <taxon>Guillardia</taxon>
    </lineage>
</organism>
<dbReference type="InterPro" id="IPR001810">
    <property type="entry name" value="F-box_dom"/>
</dbReference>
<dbReference type="InterPro" id="IPR036047">
    <property type="entry name" value="F-box-like_dom_sf"/>
</dbReference>
<sequence>MGEDSYVFLRSDGNQGISTWSKVDTGGDLRAFSIAEFPSEVMLLLCTHLSPKELFMVTSSCSRLEKMVMEELPELWFNFAVRTFPFSEDAMSPISEAVKQNDGHSAMLCFKSLCARVQCGRCNTIYVAGNPSGCKMHPGVLISGHRMNGHNATWTCCGSRRHADGCMQLVHAPADGCDLRHEAKQGRTVVASCTGVPGSRVRGWNAMEQRTFLDMITS</sequence>
<gene>
    <name evidence="2" type="ORF">GUITHDRAFT_114047</name>
</gene>
<dbReference type="OrthoDB" id="2322499at2759"/>
<evidence type="ECO:0000313" key="4">
    <source>
        <dbReference type="Proteomes" id="UP000011087"/>
    </source>
</evidence>
<reference evidence="4" key="2">
    <citation type="submission" date="2012-11" db="EMBL/GenBank/DDBJ databases">
        <authorList>
            <person name="Kuo A."/>
            <person name="Curtis B.A."/>
            <person name="Tanifuji G."/>
            <person name="Burki F."/>
            <person name="Gruber A."/>
            <person name="Irimia M."/>
            <person name="Maruyama S."/>
            <person name="Arias M.C."/>
            <person name="Ball S.G."/>
            <person name="Gile G.H."/>
            <person name="Hirakawa Y."/>
            <person name="Hopkins J.F."/>
            <person name="Rensing S.A."/>
            <person name="Schmutz J."/>
            <person name="Symeonidi A."/>
            <person name="Elias M."/>
            <person name="Eveleigh R.J."/>
            <person name="Herman E.K."/>
            <person name="Klute M.J."/>
            <person name="Nakayama T."/>
            <person name="Obornik M."/>
            <person name="Reyes-Prieto A."/>
            <person name="Armbrust E.V."/>
            <person name="Aves S.J."/>
            <person name="Beiko R.G."/>
            <person name="Coutinho P."/>
            <person name="Dacks J.B."/>
            <person name="Durnford D.G."/>
            <person name="Fast N.M."/>
            <person name="Green B.R."/>
            <person name="Grisdale C."/>
            <person name="Hempe F."/>
            <person name="Henrissat B."/>
            <person name="Hoppner M.P."/>
            <person name="Ishida K.-I."/>
            <person name="Kim E."/>
            <person name="Koreny L."/>
            <person name="Kroth P.G."/>
            <person name="Liu Y."/>
            <person name="Malik S.-B."/>
            <person name="Maier U.G."/>
            <person name="McRose D."/>
            <person name="Mock T."/>
            <person name="Neilson J.A."/>
            <person name="Onodera N.T."/>
            <person name="Poole A.M."/>
            <person name="Pritham E.J."/>
            <person name="Richards T.A."/>
            <person name="Rocap G."/>
            <person name="Roy S.W."/>
            <person name="Sarai C."/>
            <person name="Schaack S."/>
            <person name="Shirato S."/>
            <person name="Slamovits C.H."/>
            <person name="Spencer D.F."/>
            <person name="Suzuki S."/>
            <person name="Worden A.Z."/>
            <person name="Zauner S."/>
            <person name="Barry K."/>
            <person name="Bell C."/>
            <person name="Bharti A.K."/>
            <person name="Crow J.A."/>
            <person name="Grimwood J."/>
            <person name="Kramer R."/>
            <person name="Lindquist E."/>
            <person name="Lucas S."/>
            <person name="Salamov A."/>
            <person name="McFadden G.I."/>
            <person name="Lane C.E."/>
            <person name="Keeling P.J."/>
            <person name="Gray M.W."/>
            <person name="Grigoriev I.V."/>
            <person name="Archibald J.M."/>
        </authorList>
    </citation>
    <scope>NUCLEOTIDE SEQUENCE</scope>
    <source>
        <strain evidence="4">CCMP2712</strain>
    </source>
</reference>
<dbReference type="RefSeq" id="XP_005826777.1">
    <property type="nucleotide sequence ID" value="XM_005826720.1"/>
</dbReference>
<evidence type="ECO:0000259" key="1">
    <source>
        <dbReference type="PROSITE" id="PS50181"/>
    </source>
</evidence>
<dbReference type="EnsemblProtists" id="EKX39797">
    <property type="protein sequence ID" value="EKX39797"/>
    <property type="gene ID" value="GUITHDRAFT_114047"/>
</dbReference>
<evidence type="ECO:0000313" key="2">
    <source>
        <dbReference type="EMBL" id="EKX39797.1"/>
    </source>
</evidence>
<dbReference type="PROSITE" id="PS50181">
    <property type="entry name" value="FBOX"/>
    <property type="match status" value="1"/>
</dbReference>
<name>L1IUP6_GUITC</name>
<dbReference type="AlphaFoldDB" id="L1IUP6"/>
<reference evidence="2 4" key="1">
    <citation type="journal article" date="2012" name="Nature">
        <title>Algal genomes reveal evolutionary mosaicism and the fate of nucleomorphs.</title>
        <authorList>
            <consortium name="DOE Joint Genome Institute"/>
            <person name="Curtis B.A."/>
            <person name="Tanifuji G."/>
            <person name="Burki F."/>
            <person name="Gruber A."/>
            <person name="Irimia M."/>
            <person name="Maruyama S."/>
            <person name="Arias M.C."/>
            <person name="Ball S.G."/>
            <person name="Gile G.H."/>
            <person name="Hirakawa Y."/>
            <person name="Hopkins J.F."/>
            <person name="Kuo A."/>
            <person name="Rensing S.A."/>
            <person name="Schmutz J."/>
            <person name="Symeonidi A."/>
            <person name="Elias M."/>
            <person name="Eveleigh R.J."/>
            <person name="Herman E.K."/>
            <person name="Klute M.J."/>
            <person name="Nakayama T."/>
            <person name="Obornik M."/>
            <person name="Reyes-Prieto A."/>
            <person name="Armbrust E.V."/>
            <person name="Aves S.J."/>
            <person name="Beiko R.G."/>
            <person name="Coutinho P."/>
            <person name="Dacks J.B."/>
            <person name="Durnford D.G."/>
            <person name="Fast N.M."/>
            <person name="Green B.R."/>
            <person name="Grisdale C.J."/>
            <person name="Hempel F."/>
            <person name="Henrissat B."/>
            <person name="Hoppner M.P."/>
            <person name="Ishida K."/>
            <person name="Kim E."/>
            <person name="Koreny L."/>
            <person name="Kroth P.G."/>
            <person name="Liu Y."/>
            <person name="Malik S.B."/>
            <person name="Maier U.G."/>
            <person name="McRose D."/>
            <person name="Mock T."/>
            <person name="Neilson J.A."/>
            <person name="Onodera N.T."/>
            <person name="Poole A.M."/>
            <person name="Pritham E.J."/>
            <person name="Richards T.A."/>
            <person name="Rocap G."/>
            <person name="Roy S.W."/>
            <person name="Sarai C."/>
            <person name="Schaack S."/>
            <person name="Shirato S."/>
            <person name="Slamovits C.H."/>
            <person name="Spencer D.F."/>
            <person name="Suzuki S."/>
            <person name="Worden A.Z."/>
            <person name="Zauner S."/>
            <person name="Barry K."/>
            <person name="Bell C."/>
            <person name="Bharti A.K."/>
            <person name="Crow J.A."/>
            <person name="Grimwood J."/>
            <person name="Kramer R."/>
            <person name="Lindquist E."/>
            <person name="Lucas S."/>
            <person name="Salamov A."/>
            <person name="McFadden G.I."/>
            <person name="Lane C.E."/>
            <person name="Keeling P.J."/>
            <person name="Gray M.W."/>
            <person name="Grigoriev I.V."/>
            <person name="Archibald J.M."/>
        </authorList>
    </citation>
    <scope>NUCLEOTIDE SEQUENCE</scope>
    <source>
        <strain evidence="2 4">CCMP2712</strain>
    </source>
</reference>
<dbReference type="Proteomes" id="UP000011087">
    <property type="component" value="Unassembled WGS sequence"/>
</dbReference>
<protein>
    <recommendedName>
        <fullName evidence="1">F-box domain-containing protein</fullName>
    </recommendedName>
</protein>